<gene>
    <name evidence="2" type="ORF">GAP55_21135</name>
</gene>
<dbReference type="GO" id="GO:0016740">
    <property type="term" value="F:transferase activity"/>
    <property type="evidence" value="ECO:0007669"/>
    <property type="project" value="UniProtKB-KW"/>
</dbReference>
<name>A0A7J5HHF0_BACUN</name>
<proteinExistence type="predicted"/>
<dbReference type="EMBL" id="WCTR01000022">
    <property type="protein sequence ID" value="KAB4208740.1"/>
    <property type="molecule type" value="Genomic_DNA"/>
</dbReference>
<organism evidence="2 3">
    <name type="scientific">Bacteroides uniformis</name>
    <dbReference type="NCBI Taxonomy" id="820"/>
    <lineage>
        <taxon>Bacteria</taxon>
        <taxon>Pseudomonadati</taxon>
        <taxon>Bacteroidota</taxon>
        <taxon>Bacteroidia</taxon>
        <taxon>Bacteroidales</taxon>
        <taxon>Bacteroidaceae</taxon>
        <taxon>Bacteroides</taxon>
    </lineage>
</organism>
<evidence type="ECO:0000259" key="1">
    <source>
        <dbReference type="Pfam" id="PF04230"/>
    </source>
</evidence>
<sequence length="220" mass="25171">YAASFGHTEFTPDILRAYKLHMSSYTHLTVRENSAVELLKDLGLHCDGQVLDPTLLIDKSQWCQYIKKEIKGKYVLIYEIHNNPRLDTYAKYFAAYVGLPLVRITPTLHQAVRGGKMVLLPNIGEFLSYIKNATYMVTDSFHGTAFAINFNTQFIEVLPNTKTGSRNQSILHLTDLQDRIVTDFNDFSLTNKKIDFERVNNIIATERAKSIHTLKTIIEQ</sequence>
<reference evidence="2 3" key="1">
    <citation type="journal article" date="2019" name="Nat. Med.">
        <title>A library of human gut bacterial isolates paired with longitudinal multiomics data enables mechanistic microbiome research.</title>
        <authorList>
            <person name="Poyet M."/>
            <person name="Groussin M."/>
            <person name="Gibbons S.M."/>
            <person name="Avila-Pacheco J."/>
            <person name="Jiang X."/>
            <person name="Kearney S.M."/>
            <person name="Perrotta A.R."/>
            <person name="Berdy B."/>
            <person name="Zhao S."/>
            <person name="Lieberman T.D."/>
            <person name="Swanson P.K."/>
            <person name="Smith M."/>
            <person name="Roesemann S."/>
            <person name="Alexander J.E."/>
            <person name="Rich S.A."/>
            <person name="Livny J."/>
            <person name="Vlamakis H."/>
            <person name="Clish C."/>
            <person name="Bullock K."/>
            <person name="Deik A."/>
            <person name="Scott J."/>
            <person name="Pierce K.A."/>
            <person name="Xavier R.J."/>
            <person name="Alm E.J."/>
        </authorList>
    </citation>
    <scope>NUCLEOTIDE SEQUENCE [LARGE SCALE GENOMIC DNA]</scope>
    <source>
        <strain evidence="2 3">BIOML-A11</strain>
    </source>
</reference>
<dbReference type="RefSeq" id="WP_191857968.1">
    <property type="nucleotide sequence ID" value="NZ_WCTR01000022.1"/>
</dbReference>
<dbReference type="InterPro" id="IPR007345">
    <property type="entry name" value="Polysacch_pyruvyl_Trfase"/>
</dbReference>
<comment type="caution">
    <text evidence="2">The sequence shown here is derived from an EMBL/GenBank/DDBJ whole genome shotgun (WGS) entry which is preliminary data.</text>
</comment>
<evidence type="ECO:0000313" key="3">
    <source>
        <dbReference type="Proteomes" id="UP000466952"/>
    </source>
</evidence>
<dbReference type="Pfam" id="PF04230">
    <property type="entry name" value="PS_pyruv_trans"/>
    <property type="match status" value="1"/>
</dbReference>
<accession>A0A7J5HHF0</accession>
<protein>
    <submittedName>
        <fullName evidence="2">Polysaccharide pyruvyl transferase family protein</fullName>
    </submittedName>
</protein>
<feature type="domain" description="Polysaccharide pyruvyl transferase" evidence="1">
    <location>
        <begin position="1"/>
        <end position="155"/>
    </location>
</feature>
<dbReference type="Proteomes" id="UP000466952">
    <property type="component" value="Unassembled WGS sequence"/>
</dbReference>
<feature type="non-terminal residue" evidence="2">
    <location>
        <position position="1"/>
    </location>
</feature>
<evidence type="ECO:0000313" key="2">
    <source>
        <dbReference type="EMBL" id="KAB4208740.1"/>
    </source>
</evidence>
<keyword evidence="2" id="KW-0808">Transferase</keyword>
<dbReference type="AlphaFoldDB" id="A0A7J5HHF0"/>